<keyword evidence="1" id="KW-1133">Transmembrane helix</keyword>
<dbReference type="RefSeq" id="WP_152801489.1">
    <property type="nucleotide sequence ID" value="NZ_WHUF01000001.1"/>
</dbReference>
<keyword evidence="3" id="KW-1185">Reference proteome</keyword>
<keyword evidence="1" id="KW-0812">Transmembrane</keyword>
<evidence type="ECO:0000313" key="3">
    <source>
        <dbReference type="Proteomes" id="UP000444318"/>
    </source>
</evidence>
<evidence type="ECO:0000256" key="1">
    <source>
        <dbReference type="SAM" id="Phobius"/>
    </source>
</evidence>
<reference evidence="2 3" key="1">
    <citation type="submission" date="2019-10" db="EMBL/GenBank/DDBJ databases">
        <title>Two novel species isolated from a subtropical stream in China.</title>
        <authorList>
            <person name="Lu H."/>
        </authorList>
    </citation>
    <scope>NUCLEOTIDE SEQUENCE [LARGE SCALE GENOMIC DNA]</scope>
    <source>
        <strain evidence="2 3">FT103W</strain>
    </source>
</reference>
<accession>A0A843S6U7</accession>
<dbReference type="EMBL" id="WHUF01000001">
    <property type="protein sequence ID" value="MQA18442.1"/>
    <property type="molecule type" value="Genomic_DNA"/>
</dbReference>
<comment type="caution">
    <text evidence="2">The sequence shown here is derived from an EMBL/GenBank/DDBJ whole genome shotgun (WGS) entry which is preliminary data.</text>
</comment>
<feature type="transmembrane region" description="Helical" evidence="1">
    <location>
        <begin position="31"/>
        <end position="48"/>
    </location>
</feature>
<sequence length="161" mass="18013">MMLDLKVTTRFINVAYQPVKRPIMYLRIRHTLIRGLLIASLPLTYVSLCTMLKFFRAASYFVLLTFVLNLGDWPFLDEVLEEQSQVQHESVVAPQTNPVAKPERTQVSHAAGLYASLSNLADMPVHDYFVGAAEPDIHLAIVVSDFTSASPIPLDRPPICS</sequence>
<name>A0A843S6U7_9BURK</name>
<gene>
    <name evidence="2" type="ORF">GEV01_02815</name>
</gene>
<proteinExistence type="predicted"/>
<keyword evidence="1" id="KW-0472">Membrane</keyword>
<dbReference type="Proteomes" id="UP000444318">
    <property type="component" value="Unassembled WGS sequence"/>
</dbReference>
<organism evidence="2 3">
    <name type="scientific">Rugamonas rivuli</name>
    <dbReference type="NCBI Taxonomy" id="2743358"/>
    <lineage>
        <taxon>Bacteria</taxon>
        <taxon>Pseudomonadati</taxon>
        <taxon>Pseudomonadota</taxon>
        <taxon>Betaproteobacteria</taxon>
        <taxon>Burkholderiales</taxon>
        <taxon>Oxalobacteraceae</taxon>
        <taxon>Telluria group</taxon>
        <taxon>Rugamonas</taxon>
    </lineage>
</organism>
<evidence type="ECO:0000313" key="2">
    <source>
        <dbReference type="EMBL" id="MQA18442.1"/>
    </source>
</evidence>
<dbReference type="AlphaFoldDB" id="A0A843S6U7"/>
<protein>
    <submittedName>
        <fullName evidence="2">Uncharacterized protein</fullName>
    </submittedName>
</protein>